<reference evidence="5" key="1">
    <citation type="journal article" date="2014" name="Int. J. Syst. Evol. Microbiol.">
        <title>Complete genome sequence of Corynebacterium casei LMG S-19264T (=DSM 44701T), isolated from a smear-ripened cheese.</title>
        <authorList>
            <consortium name="US DOE Joint Genome Institute (JGI-PGF)"/>
            <person name="Walter F."/>
            <person name="Albersmeier A."/>
            <person name="Kalinowski J."/>
            <person name="Ruckert C."/>
        </authorList>
    </citation>
    <scope>NUCLEOTIDE SEQUENCE</scope>
    <source>
        <strain evidence="5">JCM 3276</strain>
    </source>
</reference>
<dbReference type="EMBL" id="BMRB01000004">
    <property type="protein sequence ID" value="GGS48188.1"/>
    <property type="molecule type" value="Genomic_DNA"/>
</dbReference>
<comment type="subcellular location">
    <subcellularLocation>
        <location evidence="1">Membrane</location>
    </subcellularLocation>
</comment>
<feature type="transmembrane region" description="Helical" evidence="4">
    <location>
        <begin position="95"/>
        <end position="117"/>
    </location>
</feature>
<evidence type="ECO:0000256" key="4">
    <source>
        <dbReference type="SAM" id="Phobius"/>
    </source>
</evidence>
<keyword evidence="4" id="KW-1133">Transmembrane helix</keyword>
<accession>A0A918LGR9</accession>
<dbReference type="Proteomes" id="UP000660680">
    <property type="component" value="Unassembled WGS sequence"/>
</dbReference>
<evidence type="ECO:0000313" key="5">
    <source>
        <dbReference type="EMBL" id="GGS48188.1"/>
    </source>
</evidence>
<comment type="caution">
    <text evidence="5">The sequence shown here is derived from an EMBL/GenBank/DDBJ whole genome shotgun (WGS) entry which is preliminary data.</text>
</comment>
<organism evidence="5 6">
    <name type="scientific">Actinokineospora fastidiosa</name>
    <dbReference type="NCBI Taxonomy" id="1816"/>
    <lineage>
        <taxon>Bacteria</taxon>
        <taxon>Bacillati</taxon>
        <taxon>Actinomycetota</taxon>
        <taxon>Actinomycetes</taxon>
        <taxon>Pseudonocardiales</taxon>
        <taxon>Pseudonocardiaceae</taxon>
        <taxon>Actinokineospora</taxon>
    </lineage>
</organism>
<dbReference type="PANTHER" id="PTHR37042">
    <property type="entry name" value="OUTER MEMBRANE PROTEIN RV1973"/>
    <property type="match status" value="1"/>
</dbReference>
<protein>
    <recommendedName>
        <fullName evidence="7">Mce-associated membrane protein</fullName>
    </recommendedName>
</protein>
<evidence type="ECO:0000313" key="6">
    <source>
        <dbReference type="Proteomes" id="UP000660680"/>
    </source>
</evidence>
<reference evidence="5" key="2">
    <citation type="submission" date="2020-09" db="EMBL/GenBank/DDBJ databases">
        <authorList>
            <person name="Sun Q."/>
            <person name="Ohkuma M."/>
        </authorList>
    </citation>
    <scope>NUCLEOTIDE SEQUENCE</scope>
    <source>
        <strain evidence="5">JCM 3276</strain>
    </source>
</reference>
<feature type="region of interest" description="Disordered" evidence="3">
    <location>
        <begin position="1"/>
        <end position="69"/>
    </location>
</feature>
<dbReference type="RefSeq" id="WP_189212922.1">
    <property type="nucleotide sequence ID" value="NZ_BMRB01000004.1"/>
</dbReference>
<dbReference type="GO" id="GO:0016020">
    <property type="term" value="C:membrane"/>
    <property type="evidence" value="ECO:0007669"/>
    <property type="project" value="UniProtKB-SubCell"/>
</dbReference>
<keyword evidence="6" id="KW-1185">Reference proteome</keyword>
<feature type="compositionally biased region" description="Low complexity" evidence="3">
    <location>
        <begin position="45"/>
        <end position="59"/>
    </location>
</feature>
<sequence length="256" mass="26978">MRSTRTPVAPRPRRPQVAGIRRPRTTSTVERTAGSAAVEDDATEDGAVADSAVDSAIGDPAGDSEVDSAVVEDPAVAEADESDDRDEDAAPRRGLRLPIVLLVVSALLVACGVLAVLRADQLRADANVALVDTAGTAEVTRQVREGLEKIFSYRHDDTAATETAAREVLTGAASEQYDRLFAQVREQAPAQRLTLATRVVSSGVVSLNDHTAVLLVFLDQSALRGDTGEATTAGAQLSVTAVLTDGKWRISDLVPR</sequence>
<proteinExistence type="predicted"/>
<evidence type="ECO:0000256" key="3">
    <source>
        <dbReference type="SAM" id="MobiDB-lite"/>
    </source>
</evidence>
<keyword evidence="4" id="KW-0812">Transmembrane</keyword>
<name>A0A918LGR9_9PSEU</name>
<evidence type="ECO:0000256" key="2">
    <source>
        <dbReference type="ARBA" id="ARBA00023136"/>
    </source>
</evidence>
<gene>
    <name evidence="5" type="ORF">GCM10010171_49280</name>
</gene>
<dbReference type="AlphaFoldDB" id="A0A918LGR9"/>
<dbReference type="PANTHER" id="PTHR37042:SF4">
    <property type="entry name" value="OUTER MEMBRANE PROTEIN RV1973"/>
    <property type="match status" value="1"/>
</dbReference>
<evidence type="ECO:0008006" key="7">
    <source>
        <dbReference type="Google" id="ProtNLM"/>
    </source>
</evidence>
<evidence type="ECO:0000256" key="1">
    <source>
        <dbReference type="ARBA" id="ARBA00004370"/>
    </source>
</evidence>
<keyword evidence="2 4" id="KW-0472">Membrane</keyword>